<proteinExistence type="predicted"/>
<evidence type="ECO:0000313" key="2">
    <source>
        <dbReference type="Proteomes" id="UP000472839"/>
    </source>
</evidence>
<name>A0A6L4WX22_9BACT</name>
<protein>
    <submittedName>
        <fullName evidence="1">Uncharacterized protein</fullName>
    </submittedName>
</protein>
<dbReference type="AlphaFoldDB" id="A0A6L4WX22"/>
<sequence length="91" mass="11128">MKQNESFENKIEKILDIENIDGVWIFHSFLLCNRENTHLVKNMREVRGVFLEELKSKKETFQHLSDELKKDFKRDIILSYVFIKNYIKEEY</sequence>
<dbReference type="EMBL" id="WFKK01000001">
    <property type="protein sequence ID" value="KAB7891395.1"/>
    <property type="molecule type" value="Genomic_DNA"/>
</dbReference>
<reference evidence="1 2" key="1">
    <citation type="submission" date="2019-10" db="EMBL/GenBank/DDBJ databases">
        <title>Poseidonibacter ostreae sp. nov., isolated from the gut of the Ostrea denselamellosa.</title>
        <authorList>
            <person name="Choi A."/>
        </authorList>
    </citation>
    <scope>NUCLEOTIDE SEQUENCE [LARGE SCALE GENOMIC DNA]</scope>
    <source>
        <strain evidence="1 2">SJOD-M-33</strain>
    </source>
</reference>
<dbReference type="RefSeq" id="WP_152279498.1">
    <property type="nucleotide sequence ID" value="NZ_WFKK01000001.1"/>
</dbReference>
<gene>
    <name evidence="1" type="ORF">GBG19_00735</name>
</gene>
<accession>A0A6L4WX22</accession>
<evidence type="ECO:0000313" key="1">
    <source>
        <dbReference type="EMBL" id="KAB7891395.1"/>
    </source>
</evidence>
<organism evidence="1 2">
    <name type="scientific">Poseidonibacter ostreae</name>
    <dbReference type="NCBI Taxonomy" id="2654171"/>
    <lineage>
        <taxon>Bacteria</taxon>
        <taxon>Pseudomonadati</taxon>
        <taxon>Campylobacterota</taxon>
        <taxon>Epsilonproteobacteria</taxon>
        <taxon>Campylobacterales</taxon>
        <taxon>Arcobacteraceae</taxon>
        <taxon>Poseidonibacter</taxon>
    </lineage>
</organism>
<dbReference type="Proteomes" id="UP000472839">
    <property type="component" value="Unassembled WGS sequence"/>
</dbReference>
<comment type="caution">
    <text evidence="1">The sequence shown here is derived from an EMBL/GenBank/DDBJ whole genome shotgun (WGS) entry which is preliminary data.</text>
</comment>